<sequence>MTRTIRVAVLYGGLGVEHDISRSPGLAVLGHLDQARFETVPMYVTRDGGRTVGRRPLDPAFVLGALRTCDVAFPLLHGRYGGDGGTQALLELVGLPYVGSPVLASAVAMDKDVTRRLPAAEGLTVPAGAVITGSATGRGAVSGFRQTQPVGLEPRRLAGDRPVRPRSGDRTGPPLRRQGAPRPARGRTRDRRGGAGTAGRARRGRSAAGDTGRDLPPESVRRLKDQAARVFRALGCRSQARVDFFLPGDGVPVVNG</sequence>
<organism evidence="3 4">
    <name type="scientific">Micromonospora andamanensis</name>
    <dbReference type="NCBI Taxonomy" id="1287068"/>
    <lineage>
        <taxon>Bacteria</taxon>
        <taxon>Bacillati</taxon>
        <taxon>Actinomycetota</taxon>
        <taxon>Actinomycetes</taxon>
        <taxon>Micromonosporales</taxon>
        <taxon>Micromonosporaceae</taxon>
        <taxon>Micromonospora</taxon>
    </lineage>
</organism>
<feature type="compositionally biased region" description="Low complexity" evidence="1">
    <location>
        <begin position="172"/>
        <end position="183"/>
    </location>
</feature>
<reference evidence="3 4" key="1">
    <citation type="submission" date="2021-01" db="EMBL/GenBank/DDBJ databases">
        <title>Whole genome shotgun sequence of Verrucosispora andamanensis NBRC 109075.</title>
        <authorList>
            <person name="Komaki H."/>
            <person name="Tamura T."/>
        </authorList>
    </citation>
    <scope>NUCLEOTIDE SEQUENCE [LARGE SCALE GENOMIC DNA]</scope>
    <source>
        <strain evidence="3 4">NBRC 109075</strain>
    </source>
</reference>
<evidence type="ECO:0000313" key="4">
    <source>
        <dbReference type="Proteomes" id="UP000647017"/>
    </source>
</evidence>
<evidence type="ECO:0000256" key="1">
    <source>
        <dbReference type="SAM" id="MobiDB-lite"/>
    </source>
</evidence>
<protein>
    <recommendedName>
        <fullName evidence="2">D-alanine--D-alanine ligase N-terminal domain-containing protein</fullName>
    </recommendedName>
</protein>
<proteinExistence type="predicted"/>
<feature type="region of interest" description="Disordered" evidence="1">
    <location>
        <begin position="134"/>
        <end position="221"/>
    </location>
</feature>
<dbReference type="Pfam" id="PF01820">
    <property type="entry name" value="Dala_Dala_lig_N"/>
    <property type="match status" value="1"/>
</dbReference>
<keyword evidence="4" id="KW-1185">Reference proteome</keyword>
<dbReference type="PANTHER" id="PTHR23132">
    <property type="entry name" value="D-ALANINE--D-ALANINE LIGASE"/>
    <property type="match status" value="1"/>
</dbReference>
<feature type="compositionally biased region" description="Basic and acidic residues" evidence="1">
    <location>
        <begin position="153"/>
        <end position="169"/>
    </location>
</feature>
<gene>
    <name evidence="3" type="ORF">Van01_55090</name>
</gene>
<feature type="compositionally biased region" description="Basic and acidic residues" evidence="1">
    <location>
        <begin position="211"/>
        <end position="221"/>
    </location>
</feature>
<name>A0ABQ4I315_9ACTN</name>
<feature type="domain" description="D-alanine--D-alanine ligase N-terminal" evidence="2">
    <location>
        <begin position="66"/>
        <end position="100"/>
    </location>
</feature>
<comment type="caution">
    <text evidence="3">The sequence shown here is derived from an EMBL/GenBank/DDBJ whole genome shotgun (WGS) entry which is preliminary data.</text>
</comment>
<dbReference type="Proteomes" id="UP000647017">
    <property type="component" value="Unassembled WGS sequence"/>
</dbReference>
<dbReference type="EMBL" id="BOOZ01000048">
    <property type="protein sequence ID" value="GIJ12295.1"/>
    <property type="molecule type" value="Genomic_DNA"/>
</dbReference>
<accession>A0ABQ4I315</accession>
<dbReference type="SUPFAM" id="SSF52440">
    <property type="entry name" value="PreATP-grasp domain"/>
    <property type="match status" value="1"/>
</dbReference>
<dbReference type="Gene3D" id="3.40.50.20">
    <property type="match status" value="1"/>
</dbReference>
<dbReference type="Gene3D" id="3.30.470.20">
    <property type="entry name" value="ATP-grasp fold, B domain"/>
    <property type="match status" value="1"/>
</dbReference>
<evidence type="ECO:0000313" key="3">
    <source>
        <dbReference type="EMBL" id="GIJ12295.1"/>
    </source>
</evidence>
<dbReference type="SUPFAM" id="SSF56059">
    <property type="entry name" value="Glutathione synthetase ATP-binding domain-like"/>
    <property type="match status" value="1"/>
</dbReference>
<dbReference type="PANTHER" id="PTHR23132:SF23">
    <property type="entry name" value="D-ALANINE--D-ALANINE LIGASE B"/>
    <property type="match status" value="1"/>
</dbReference>
<dbReference type="InterPro" id="IPR016185">
    <property type="entry name" value="PreATP-grasp_dom_sf"/>
</dbReference>
<dbReference type="InterPro" id="IPR011127">
    <property type="entry name" value="Dala_Dala_lig_N"/>
</dbReference>
<evidence type="ECO:0000259" key="2">
    <source>
        <dbReference type="Pfam" id="PF01820"/>
    </source>
</evidence>